<dbReference type="KEGG" id="llh:I41_06830"/>
<protein>
    <submittedName>
        <fullName evidence="4">Uncharacterized protein</fullName>
    </submittedName>
</protein>
<proteinExistence type="predicted"/>
<feature type="transmembrane region" description="Helical" evidence="3">
    <location>
        <begin position="519"/>
        <end position="543"/>
    </location>
</feature>
<dbReference type="PROSITE" id="PS51257">
    <property type="entry name" value="PROKAR_LIPOPROTEIN"/>
    <property type="match status" value="1"/>
</dbReference>
<keyword evidence="5" id="KW-1185">Reference proteome</keyword>
<evidence type="ECO:0000256" key="1">
    <source>
        <dbReference type="SAM" id="Coils"/>
    </source>
</evidence>
<evidence type="ECO:0000256" key="3">
    <source>
        <dbReference type="SAM" id="Phobius"/>
    </source>
</evidence>
<keyword evidence="3" id="KW-0812">Transmembrane</keyword>
<sequence length="884" mass="96698">MRMDGCRSSCAGAARRWNTSLLLALFALTSLTGCGGCNQTPAQQAAAKKAREQAEIAEAKKRAEEEKKNKPFVIGRLTPLLSENLIETEEGFSLRLAKPGHWTTTIQPMKANLADFEGRITIAAVDPSGTPMAIPHTPYEMTSSRPAVLAKGRGKRVENELLIPSNAEKLNVVSELLNNAGSLADAPLTEPWTLMPSHQYFFIVLAREPARYGFLKVTDAVKAPFQDLNGTEIPHYRVVLADGNKPLPLPPNVLTWTSVAYVVWDEVNLDRLDPAQQEALVDWIHWGGRLIINGPDSLDSLRASFLKDYLPADVGERIAFDQAAIDDFSNGWSQRPAGKPLKPISVTKPWSGVQLKPRDGGKALPHADKLFYERPVGAGSVVVSAVQLAERDLVNWPGFDGFLNGALLRRPAREFTVDGDDVGLQSFWVDAKERVRDAYFTTPLRWFARDAATSANARDVATPVNASNQYYGWQGGAAMPETSLVVDRAGGLGEWNEFGPVSEAGRDALVDAAGVRVPAASFVVICLAVYLVVLVPLNWMVFYALGRVEWAWISAPLIALAGTMAVVRQAQLDIGFVRSQTEIALMELQGDLPRGHLTRYTAIYSSLSDTYDLEFENSSAVASPFPRDETWTPAIGDVLSTVAFEKYDQPRLRGVEVSSASTQMIHSEQMLPLDGPIRLYSPSNNPRLLQIENKSGFNLSDVAIVFRDGSNAVEPAKVTRADGAAESPDEVQRQGWNKLKGFWLGDFKSGTALPLPPLQPLAVAKGELPFAAERARSTQLTSGERLNIDPLLRMAFWFPQLDDPIHGSRDEYRLIGRIDEVLPGSVVSPTASQTTGATVVLAHLRRSDAPFPGVDKNSPLDVQPQGRKNAYEFEDEMPDPSEGN</sequence>
<evidence type="ECO:0000313" key="5">
    <source>
        <dbReference type="Proteomes" id="UP000317909"/>
    </source>
</evidence>
<dbReference type="EMBL" id="CP036339">
    <property type="protein sequence ID" value="QDT71525.1"/>
    <property type="molecule type" value="Genomic_DNA"/>
</dbReference>
<organism evidence="4 5">
    <name type="scientific">Lacipirellula limnantheis</name>
    <dbReference type="NCBI Taxonomy" id="2528024"/>
    <lineage>
        <taxon>Bacteria</taxon>
        <taxon>Pseudomonadati</taxon>
        <taxon>Planctomycetota</taxon>
        <taxon>Planctomycetia</taxon>
        <taxon>Pirellulales</taxon>
        <taxon>Lacipirellulaceae</taxon>
        <taxon>Lacipirellula</taxon>
    </lineage>
</organism>
<dbReference type="RefSeq" id="WP_145430864.1">
    <property type="nucleotide sequence ID" value="NZ_CP036339.1"/>
</dbReference>
<dbReference type="AlphaFoldDB" id="A0A517TT19"/>
<keyword evidence="1" id="KW-0175">Coiled coil</keyword>
<dbReference type="Proteomes" id="UP000317909">
    <property type="component" value="Chromosome"/>
</dbReference>
<evidence type="ECO:0000256" key="2">
    <source>
        <dbReference type="SAM" id="MobiDB-lite"/>
    </source>
</evidence>
<reference evidence="4 5" key="1">
    <citation type="submission" date="2019-02" db="EMBL/GenBank/DDBJ databases">
        <title>Deep-cultivation of Planctomycetes and their phenomic and genomic characterization uncovers novel biology.</title>
        <authorList>
            <person name="Wiegand S."/>
            <person name="Jogler M."/>
            <person name="Boedeker C."/>
            <person name="Pinto D."/>
            <person name="Vollmers J."/>
            <person name="Rivas-Marin E."/>
            <person name="Kohn T."/>
            <person name="Peeters S.H."/>
            <person name="Heuer A."/>
            <person name="Rast P."/>
            <person name="Oberbeckmann S."/>
            <person name="Bunk B."/>
            <person name="Jeske O."/>
            <person name="Meyerdierks A."/>
            <person name="Storesund J.E."/>
            <person name="Kallscheuer N."/>
            <person name="Luecker S."/>
            <person name="Lage O.M."/>
            <person name="Pohl T."/>
            <person name="Merkel B.J."/>
            <person name="Hornburger P."/>
            <person name="Mueller R.-W."/>
            <person name="Bruemmer F."/>
            <person name="Labrenz M."/>
            <person name="Spormann A.M."/>
            <person name="Op den Camp H."/>
            <person name="Overmann J."/>
            <person name="Amann R."/>
            <person name="Jetten M.S.M."/>
            <person name="Mascher T."/>
            <person name="Medema M.H."/>
            <person name="Devos D.P."/>
            <person name="Kaster A.-K."/>
            <person name="Ovreas L."/>
            <person name="Rohde M."/>
            <person name="Galperin M.Y."/>
            <person name="Jogler C."/>
        </authorList>
    </citation>
    <scope>NUCLEOTIDE SEQUENCE [LARGE SCALE GENOMIC DNA]</scope>
    <source>
        <strain evidence="4 5">I41</strain>
    </source>
</reference>
<name>A0A517TT19_9BACT</name>
<feature type="region of interest" description="Disordered" evidence="2">
    <location>
        <begin position="850"/>
        <end position="884"/>
    </location>
</feature>
<dbReference type="OrthoDB" id="222878at2"/>
<feature type="transmembrane region" description="Helical" evidence="3">
    <location>
        <begin position="550"/>
        <end position="567"/>
    </location>
</feature>
<feature type="coiled-coil region" evidence="1">
    <location>
        <begin position="42"/>
        <end position="69"/>
    </location>
</feature>
<keyword evidence="3" id="KW-0472">Membrane</keyword>
<accession>A0A517TT19</accession>
<keyword evidence="3" id="KW-1133">Transmembrane helix</keyword>
<feature type="compositionally biased region" description="Acidic residues" evidence="2">
    <location>
        <begin position="872"/>
        <end position="884"/>
    </location>
</feature>
<gene>
    <name evidence="4" type="ORF">I41_06830</name>
</gene>
<evidence type="ECO:0000313" key="4">
    <source>
        <dbReference type="EMBL" id="QDT71525.1"/>
    </source>
</evidence>